<feature type="transmembrane region" description="Helical" evidence="8">
    <location>
        <begin position="428"/>
        <end position="454"/>
    </location>
</feature>
<dbReference type="InterPro" id="IPR003439">
    <property type="entry name" value="ABC_transporter-like_ATP-bd"/>
</dbReference>
<keyword evidence="2" id="KW-0813">Transport</keyword>
<comment type="subcellular location">
    <subcellularLocation>
        <location evidence="1">Membrane</location>
        <topology evidence="1">Multi-pass membrane protein</topology>
    </subcellularLocation>
</comment>
<feature type="transmembrane region" description="Helical" evidence="8">
    <location>
        <begin position="404"/>
        <end position="421"/>
    </location>
</feature>
<keyword evidence="4" id="KW-0547">Nucleotide-binding</keyword>
<dbReference type="OrthoDB" id="66620at2759"/>
<feature type="transmembrane region" description="Helical" evidence="8">
    <location>
        <begin position="506"/>
        <end position="532"/>
    </location>
</feature>
<dbReference type="Proteomes" id="UP000002729">
    <property type="component" value="Unassembled WGS sequence"/>
</dbReference>
<dbReference type="PANTHER" id="PTHR48041">
    <property type="entry name" value="ABC TRANSPORTER G FAMILY MEMBER 28"/>
    <property type="match status" value="1"/>
</dbReference>
<dbReference type="InParanoid" id="F0YKN9"/>
<evidence type="ECO:0000313" key="10">
    <source>
        <dbReference type="EMBL" id="EGB04328.1"/>
    </source>
</evidence>
<dbReference type="InterPro" id="IPR027417">
    <property type="entry name" value="P-loop_NTPase"/>
</dbReference>
<dbReference type="Pfam" id="PF00005">
    <property type="entry name" value="ABC_tran"/>
    <property type="match status" value="1"/>
</dbReference>
<dbReference type="InterPro" id="IPR050352">
    <property type="entry name" value="ABCG_transporters"/>
</dbReference>
<dbReference type="GO" id="GO:0016020">
    <property type="term" value="C:membrane"/>
    <property type="evidence" value="ECO:0007669"/>
    <property type="project" value="UniProtKB-SubCell"/>
</dbReference>
<dbReference type="eggNOG" id="KOG0061">
    <property type="taxonomic scope" value="Eukaryota"/>
</dbReference>
<keyword evidence="11" id="KW-1185">Reference proteome</keyword>
<dbReference type="EMBL" id="GL833153">
    <property type="protein sequence ID" value="EGB04328.1"/>
    <property type="molecule type" value="Genomic_DNA"/>
</dbReference>
<dbReference type="PANTHER" id="PTHR48041:SF119">
    <property type="entry name" value="ROA1P"/>
    <property type="match status" value="1"/>
</dbReference>
<feature type="transmembrane region" description="Helical" evidence="8">
    <location>
        <begin position="538"/>
        <end position="561"/>
    </location>
</feature>
<evidence type="ECO:0000259" key="9">
    <source>
        <dbReference type="PROSITE" id="PS50893"/>
    </source>
</evidence>
<gene>
    <name evidence="10" type="primary">ABC3</name>
    <name evidence="10" type="ORF">AURANDRAFT_32764</name>
</gene>
<evidence type="ECO:0000313" key="11">
    <source>
        <dbReference type="Proteomes" id="UP000002729"/>
    </source>
</evidence>
<dbReference type="RefSeq" id="XP_009041038.1">
    <property type="nucleotide sequence ID" value="XM_009042790.1"/>
</dbReference>
<evidence type="ECO:0000256" key="6">
    <source>
        <dbReference type="ARBA" id="ARBA00022989"/>
    </source>
</evidence>
<feature type="domain" description="ABC transporter" evidence="9">
    <location>
        <begin position="70"/>
        <end position="314"/>
    </location>
</feature>
<keyword evidence="7 8" id="KW-0472">Membrane</keyword>
<proteinExistence type="predicted"/>
<sequence length="670" mass="74189">MRCDPTAIARPENIDSSKNSCTVPTLASGDVHVTIDVIDINSANCHATSVDLKSSFRDLRRDLQTGVAPLHFKDLTCFLSRLRKCILKSCSAQFDCGTVTAIMGPSGAGKSTLLDYLGQRIHILRSHSIKLSGSIYLGCTPMTPSLFRARCAYVPQHDALWSTLTVREHFLFCIAFLDGCYKQERPVVSKVIQVLGLASCADTMVGGPLVKGCSGGQQRRTSIGIEILSRPEVLLLDEPTTGLDAVAALNIVRLLRYLANSERITVVNTIHQPSSYIWEEFDNVLLLSTGQVAYAGSPHDALAHMLKLGHAPEHNSINPADYLLALVCIDFDDPAHPEETAKTRLDLIIAAWADETQPPLESPRNYVGVSGAATSLRVYRATFLITRRMIIAIVKDPVQLRARLLMTLAFALFFGTMNFNIRHSQKNVLNWLVIAIFEGGYLPMLSILLIPSFFVDAHVVGKEISNGLYGVTPYWLANCLLQCTCSSLFSFSFLTPVFLLTHQSSFIGFCIAACAVIFSVILYDGVACFFGLCCTNYVFGMGLCSTVIVTQWLFNGFFVSLPNMPSWMRWLHWCSPMKYVHEILLIATFKFYGFGTCRMWEPCFNTQSSNPFEDPASGIEILRSLGTRVGGYPDYKVDDTDVSQHLAILLLFILLFRLAFLATCRQLLLA</sequence>
<name>F0YKN9_AURAN</name>
<dbReference type="PROSITE" id="PS50893">
    <property type="entry name" value="ABC_TRANSPORTER_2"/>
    <property type="match status" value="1"/>
</dbReference>
<feature type="transmembrane region" description="Helical" evidence="8">
    <location>
        <begin position="474"/>
        <end position="499"/>
    </location>
</feature>
<organism evidence="11">
    <name type="scientific">Aureococcus anophagefferens</name>
    <name type="common">Harmful bloom alga</name>
    <dbReference type="NCBI Taxonomy" id="44056"/>
    <lineage>
        <taxon>Eukaryota</taxon>
        <taxon>Sar</taxon>
        <taxon>Stramenopiles</taxon>
        <taxon>Ochrophyta</taxon>
        <taxon>Pelagophyceae</taxon>
        <taxon>Pelagomonadales</taxon>
        <taxon>Pelagomonadaceae</taxon>
        <taxon>Aureococcus</taxon>
    </lineage>
</organism>
<dbReference type="GO" id="GO:0005524">
    <property type="term" value="F:ATP binding"/>
    <property type="evidence" value="ECO:0007669"/>
    <property type="project" value="UniProtKB-KW"/>
</dbReference>
<evidence type="ECO:0000256" key="3">
    <source>
        <dbReference type="ARBA" id="ARBA00022692"/>
    </source>
</evidence>
<dbReference type="Pfam" id="PF01061">
    <property type="entry name" value="ABC2_membrane"/>
    <property type="match status" value="1"/>
</dbReference>
<dbReference type="SMART" id="SM00382">
    <property type="entry name" value="AAA"/>
    <property type="match status" value="1"/>
</dbReference>
<protein>
    <submittedName>
        <fullName evidence="10">Putative ABC transporter</fullName>
    </submittedName>
</protein>
<keyword evidence="6 8" id="KW-1133">Transmembrane helix</keyword>
<evidence type="ECO:0000256" key="5">
    <source>
        <dbReference type="ARBA" id="ARBA00022840"/>
    </source>
</evidence>
<evidence type="ECO:0000256" key="8">
    <source>
        <dbReference type="SAM" id="Phobius"/>
    </source>
</evidence>
<keyword evidence="3 8" id="KW-0812">Transmembrane</keyword>
<evidence type="ECO:0000256" key="1">
    <source>
        <dbReference type="ARBA" id="ARBA00004141"/>
    </source>
</evidence>
<evidence type="ECO:0000256" key="2">
    <source>
        <dbReference type="ARBA" id="ARBA00022448"/>
    </source>
</evidence>
<feature type="transmembrane region" description="Helical" evidence="8">
    <location>
        <begin position="646"/>
        <end position="668"/>
    </location>
</feature>
<evidence type="ECO:0000256" key="4">
    <source>
        <dbReference type="ARBA" id="ARBA00022741"/>
    </source>
</evidence>
<dbReference type="OMA" id="ANDGNSH"/>
<accession>F0YKN9</accession>
<dbReference type="AlphaFoldDB" id="F0YKN9"/>
<dbReference type="GO" id="GO:0016887">
    <property type="term" value="F:ATP hydrolysis activity"/>
    <property type="evidence" value="ECO:0007669"/>
    <property type="project" value="InterPro"/>
</dbReference>
<reference evidence="10 11" key="1">
    <citation type="journal article" date="2011" name="Proc. Natl. Acad. Sci. U.S.A.">
        <title>Niche of harmful alga Aureococcus anophagefferens revealed through ecogenomics.</title>
        <authorList>
            <person name="Gobler C.J."/>
            <person name="Berry D.L."/>
            <person name="Dyhrman S.T."/>
            <person name="Wilhelm S.W."/>
            <person name="Salamov A."/>
            <person name="Lobanov A.V."/>
            <person name="Zhang Y."/>
            <person name="Collier J.L."/>
            <person name="Wurch L.L."/>
            <person name="Kustka A.B."/>
            <person name="Dill B.D."/>
            <person name="Shah M."/>
            <person name="VerBerkmoes N.C."/>
            <person name="Kuo A."/>
            <person name="Terry A."/>
            <person name="Pangilinan J."/>
            <person name="Lindquist E.A."/>
            <person name="Lucas S."/>
            <person name="Paulsen I.T."/>
            <person name="Hattenrath-Lehmann T.K."/>
            <person name="Talmage S.C."/>
            <person name="Walker E.A."/>
            <person name="Koch F."/>
            <person name="Burson A.M."/>
            <person name="Marcoval M.A."/>
            <person name="Tang Y.Z."/>
            <person name="Lecleir G.R."/>
            <person name="Coyne K.J."/>
            <person name="Berg G.M."/>
            <person name="Bertrand E.M."/>
            <person name="Saito M.A."/>
            <person name="Gladyshev V.N."/>
            <person name="Grigoriev I.V."/>
        </authorList>
    </citation>
    <scope>NUCLEOTIDE SEQUENCE [LARGE SCALE GENOMIC DNA]</scope>
    <source>
        <strain evidence="11">CCMP 1984</strain>
    </source>
</reference>
<dbReference type="SUPFAM" id="SSF52540">
    <property type="entry name" value="P-loop containing nucleoside triphosphate hydrolases"/>
    <property type="match status" value="1"/>
</dbReference>
<evidence type="ECO:0000256" key="7">
    <source>
        <dbReference type="ARBA" id="ARBA00023136"/>
    </source>
</evidence>
<dbReference type="GeneID" id="20221199"/>
<dbReference type="InterPro" id="IPR003593">
    <property type="entry name" value="AAA+_ATPase"/>
</dbReference>
<dbReference type="GO" id="GO:0140359">
    <property type="term" value="F:ABC-type transporter activity"/>
    <property type="evidence" value="ECO:0007669"/>
    <property type="project" value="InterPro"/>
</dbReference>
<dbReference type="InterPro" id="IPR013525">
    <property type="entry name" value="ABC2_TM"/>
</dbReference>
<dbReference type="Gene3D" id="3.40.50.300">
    <property type="entry name" value="P-loop containing nucleotide triphosphate hydrolases"/>
    <property type="match status" value="1"/>
</dbReference>
<keyword evidence="5" id="KW-0067">ATP-binding</keyword>
<dbReference type="KEGG" id="aaf:AURANDRAFT_32764"/>